<dbReference type="InterPro" id="IPR052193">
    <property type="entry name" value="Peptidase_C59"/>
</dbReference>
<dbReference type="Proteomes" id="UP001050975">
    <property type="component" value="Unassembled WGS sequence"/>
</dbReference>
<dbReference type="EMBL" id="BLAY01000189">
    <property type="protein sequence ID" value="GET42930.1"/>
    <property type="molecule type" value="Genomic_DNA"/>
</dbReference>
<reference evidence="4" key="1">
    <citation type="submission" date="2019-10" db="EMBL/GenBank/DDBJ databases">
        <title>Draft genome sequece of Microseira wollei NIES-4236.</title>
        <authorList>
            <person name="Yamaguchi H."/>
            <person name="Suzuki S."/>
            <person name="Kawachi M."/>
        </authorList>
    </citation>
    <scope>NUCLEOTIDE SEQUENCE</scope>
    <source>
        <strain evidence="4">NIES-4236</strain>
    </source>
</reference>
<dbReference type="InterPro" id="IPR029132">
    <property type="entry name" value="CBAH/NAAA_C"/>
</dbReference>
<evidence type="ECO:0000313" key="4">
    <source>
        <dbReference type="EMBL" id="GET42930.1"/>
    </source>
</evidence>
<feature type="domain" description="Choloylglycine hydrolase/NAAA C-terminal" evidence="3">
    <location>
        <begin position="21"/>
        <end position="315"/>
    </location>
</feature>
<evidence type="ECO:0000256" key="2">
    <source>
        <dbReference type="ARBA" id="ARBA00022801"/>
    </source>
</evidence>
<name>A0AAV3XP64_9CYAN</name>
<gene>
    <name evidence="4" type="ORF">MiSe_77480</name>
</gene>
<protein>
    <recommendedName>
        <fullName evidence="3">Choloylglycine hydrolase/NAAA C-terminal domain-containing protein</fullName>
    </recommendedName>
</protein>
<keyword evidence="5" id="KW-1185">Reference proteome</keyword>
<dbReference type="SUPFAM" id="SSF56235">
    <property type="entry name" value="N-terminal nucleophile aminohydrolases (Ntn hydrolases)"/>
    <property type="match status" value="1"/>
</dbReference>
<dbReference type="PANTHER" id="PTHR35527">
    <property type="entry name" value="CHOLOYLGLYCINE HYDROLASE"/>
    <property type="match status" value="1"/>
</dbReference>
<dbReference type="PANTHER" id="PTHR35527:SF2">
    <property type="entry name" value="HYDROLASE"/>
    <property type="match status" value="1"/>
</dbReference>
<dbReference type="GO" id="GO:0016787">
    <property type="term" value="F:hydrolase activity"/>
    <property type="evidence" value="ECO:0007669"/>
    <property type="project" value="UniProtKB-KW"/>
</dbReference>
<accession>A0AAV3XP64</accession>
<proteinExistence type="inferred from homology"/>
<dbReference type="Gene3D" id="3.60.60.10">
    <property type="entry name" value="Penicillin V Acylase, Chain A"/>
    <property type="match status" value="1"/>
</dbReference>
<dbReference type="AlphaFoldDB" id="A0AAV3XP64"/>
<dbReference type="CDD" id="cd00542">
    <property type="entry name" value="Ntn_PVA"/>
    <property type="match status" value="1"/>
</dbReference>
<comment type="similarity">
    <text evidence="1">Belongs to the peptidase C59 family.</text>
</comment>
<evidence type="ECO:0000259" key="3">
    <source>
        <dbReference type="Pfam" id="PF02275"/>
    </source>
</evidence>
<dbReference type="Pfam" id="PF02275">
    <property type="entry name" value="CBAH"/>
    <property type="match status" value="1"/>
</dbReference>
<comment type="caution">
    <text evidence="4">The sequence shown here is derived from an EMBL/GenBank/DDBJ whole genome shotgun (WGS) entry which is preliminary data.</text>
</comment>
<sequence>MVVIPRKYEFVGEVPSSAQIPTNVPAEGLKFTTQYASVGLIAFDVLGYLDGMNEKGLAFGAFYFPTFAKYPQITSENVAKALSPSQFGNWVLGQFATVAEVKEAIKNGEVVIANTPVEGFGDEAPPFHYVVYDTSCTRNPRSDTSPCINSIVIEPLNGELVVHDNPLGVVTNSPDFSWHMTNLRNYIALNALNVPEIKVNGTTFTQVGQGTGLLGLPGDFTPPSRFVRAAVFSASAKPSENAREGIEQVFHILNNFDIPLGAARAIDDAGNQHYDYTIITTARDPQSLRYYYKTYEDQTLRMVNLNQFDLDAPQVKKLKTNTDQPIINMSKKLQ</sequence>
<keyword evidence="2" id="KW-0378">Hydrolase</keyword>
<organism evidence="4 5">
    <name type="scientific">Microseira wollei NIES-4236</name>
    <dbReference type="NCBI Taxonomy" id="2530354"/>
    <lineage>
        <taxon>Bacteria</taxon>
        <taxon>Bacillati</taxon>
        <taxon>Cyanobacteriota</taxon>
        <taxon>Cyanophyceae</taxon>
        <taxon>Oscillatoriophycideae</taxon>
        <taxon>Aerosakkonematales</taxon>
        <taxon>Aerosakkonemataceae</taxon>
        <taxon>Microseira</taxon>
    </lineage>
</organism>
<evidence type="ECO:0000313" key="5">
    <source>
        <dbReference type="Proteomes" id="UP001050975"/>
    </source>
</evidence>
<dbReference type="InterPro" id="IPR029055">
    <property type="entry name" value="Ntn_hydrolases_N"/>
</dbReference>
<evidence type="ECO:0000256" key="1">
    <source>
        <dbReference type="ARBA" id="ARBA00006625"/>
    </source>
</evidence>